<sequence>MFGTSTALCFSILDSLLIRGQMSQLCHMEAFREQSLMLFSVPVILIAILVEIILTHFQHIRAYTWRETLTNFYLAGLNGSLDLLLRSIVVLPVLLFCWHHRLFTLDKGWIYWLALFLIEDLAYYVLHFVDHHCRLFWAIHVTHHSSPEFNLTTGFRSSVFQPVYRTAYFAPIAWLGFEPLDVLFMYAATQIYGSFIHTEKVGKLGWLEYVVVTPSHHRVHHASNSRYLDKNMGMCLIIWDRLFGSFAEEDPAEPPKYGLTKAIPDRGPMNIVFHEWRDMLRDFRESPLPWRQKLGYFLRGPGWRPFHPEETDQTSS</sequence>
<evidence type="ECO:0000256" key="3">
    <source>
        <dbReference type="ARBA" id="ARBA00022989"/>
    </source>
</evidence>
<protein>
    <submittedName>
        <fullName evidence="9">Sterol desaturase</fullName>
    </submittedName>
</protein>
<dbReference type="GO" id="GO:0016020">
    <property type="term" value="C:membrane"/>
    <property type="evidence" value="ECO:0007669"/>
    <property type="project" value="GOC"/>
</dbReference>
<dbReference type="GO" id="GO:0006643">
    <property type="term" value="P:membrane lipid metabolic process"/>
    <property type="evidence" value="ECO:0007669"/>
    <property type="project" value="TreeGrafter"/>
</dbReference>
<gene>
    <name evidence="9" type="ORF">BGE01nite_54440</name>
</gene>
<feature type="transmembrane region" description="Helical" evidence="7">
    <location>
        <begin position="109"/>
        <end position="126"/>
    </location>
</feature>
<name>A0A512MHE3_9BACT</name>
<dbReference type="InterPro" id="IPR051689">
    <property type="entry name" value="Sterol_desaturase/TMEM195"/>
</dbReference>
<evidence type="ECO:0000256" key="6">
    <source>
        <dbReference type="ARBA" id="ARBA00023136"/>
    </source>
</evidence>
<dbReference type="Proteomes" id="UP000321577">
    <property type="component" value="Unassembled WGS sequence"/>
</dbReference>
<keyword evidence="3 7" id="KW-1133">Transmembrane helix</keyword>
<dbReference type="GO" id="GO:0008610">
    <property type="term" value="P:lipid biosynthetic process"/>
    <property type="evidence" value="ECO:0007669"/>
    <property type="project" value="InterPro"/>
</dbReference>
<proteinExistence type="predicted"/>
<evidence type="ECO:0000256" key="4">
    <source>
        <dbReference type="ARBA" id="ARBA00023002"/>
    </source>
</evidence>
<feature type="transmembrane region" description="Helical" evidence="7">
    <location>
        <begin position="83"/>
        <end position="103"/>
    </location>
</feature>
<accession>A0A512MHE3</accession>
<dbReference type="EMBL" id="BKAG01000073">
    <property type="protein sequence ID" value="GEP46153.1"/>
    <property type="molecule type" value="Genomic_DNA"/>
</dbReference>
<evidence type="ECO:0000256" key="1">
    <source>
        <dbReference type="ARBA" id="ARBA00004127"/>
    </source>
</evidence>
<keyword evidence="6 7" id="KW-0472">Membrane</keyword>
<dbReference type="AlphaFoldDB" id="A0A512MHE3"/>
<evidence type="ECO:0000256" key="5">
    <source>
        <dbReference type="ARBA" id="ARBA00023098"/>
    </source>
</evidence>
<dbReference type="InterPro" id="IPR006694">
    <property type="entry name" value="Fatty_acid_hydroxylase"/>
</dbReference>
<evidence type="ECO:0000259" key="8">
    <source>
        <dbReference type="Pfam" id="PF04116"/>
    </source>
</evidence>
<dbReference type="Pfam" id="PF04116">
    <property type="entry name" value="FA_hydroxylase"/>
    <property type="match status" value="1"/>
</dbReference>
<evidence type="ECO:0000313" key="10">
    <source>
        <dbReference type="Proteomes" id="UP000321577"/>
    </source>
</evidence>
<feature type="transmembrane region" description="Helical" evidence="7">
    <location>
        <begin position="36"/>
        <end position="57"/>
    </location>
</feature>
<keyword evidence="10" id="KW-1185">Reference proteome</keyword>
<feature type="domain" description="Fatty acid hydroxylase" evidence="8">
    <location>
        <begin position="112"/>
        <end position="245"/>
    </location>
</feature>
<dbReference type="PANTHER" id="PTHR21624:SF1">
    <property type="entry name" value="ALKYLGLYCEROL MONOOXYGENASE"/>
    <property type="match status" value="1"/>
</dbReference>
<evidence type="ECO:0000256" key="2">
    <source>
        <dbReference type="ARBA" id="ARBA00022692"/>
    </source>
</evidence>
<dbReference type="PANTHER" id="PTHR21624">
    <property type="entry name" value="STEROL DESATURASE-RELATED PROTEIN"/>
    <property type="match status" value="1"/>
</dbReference>
<evidence type="ECO:0000256" key="7">
    <source>
        <dbReference type="SAM" id="Phobius"/>
    </source>
</evidence>
<comment type="caution">
    <text evidence="9">The sequence shown here is derived from an EMBL/GenBank/DDBJ whole genome shotgun (WGS) entry which is preliminary data.</text>
</comment>
<dbReference type="GO" id="GO:0012505">
    <property type="term" value="C:endomembrane system"/>
    <property type="evidence" value="ECO:0007669"/>
    <property type="project" value="UniProtKB-SubCell"/>
</dbReference>
<evidence type="ECO:0000313" key="9">
    <source>
        <dbReference type="EMBL" id="GEP46153.1"/>
    </source>
</evidence>
<comment type="subcellular location">
    <subcellularLocation>
        <location evidence="1">Endomembrane system</location>
        <topology evidence="1">Multi-pass membrane protein</topology>
    </subcellularLocation>
</comment>
<keyword evidence="5" id="KW-0443">Lipid metabolism</keyword>
<keyword evidence="2 7" id="KW-0812">Transmembrane</keyword>
<reference evidence="9 10" key="1">
    <citation type="submission" date="2019-07" db="EMBL/GenBank/DDBJ databases">
        <title>Whole genome shotgun sequence of Brevifollis gellanilyticus NBRC 108608.</title>
        <authorList>
            <person name="Hosoyama A."/>
            <person name="Uohara A."/>
            <person name="Ohji S."/>
            <person name="Ichikawa N."/>
        </authorList>
    </citation>
    <scope>NUCLEOTIDE SEQUENCE [LARGE SCALE GENOMIC DNA]</scope>
    <source>
        <strain evidence="9 10">NBRC 108608</strain>
    </source>
</reference>
<dbReference type="GO" id="GO:0050479">
    <property type="term" value="F:glyceryl-ether monooxygenase activity"/>
    <property type="evidence" value="ECO:0007669"/>
    <property type="project" value="TreeGrafter"/>
</dbReference>
<keyword evidence="4" id="KW-0560">Oxidoreductase</keyword>
<dbReference type="GO" id="GO:0005506">
    <property type="term" value="F:iron ion binding"/>
    <property type="evidence" value="ECO:0007669"/>
    <property type="project" value="InterPro"/>
</dbReference>
<organism evidence="9 10">
    <name type="scientific">Brevifollis gellanilyticus</name>
    <dbReference type="NCBI Taxonomy" id="748831"/>
    <lineage>
        <taxon>Bacteria</taxon>
        <taxon>Pseudomonadati</taxon>
        <taxon>Verrucomicrobiota</taxon>
        <taxon>Verrucomicrobiia</taxon>
        <taxon>Verrucomicrobiales</taxon>
        <taxon>Verrucomicrobiaceae</taxon>
    </lineage>
</organism>